<evidence type="ECO:0000256" key="4">
    <source>
        <dbReference type="ARBA" id="ARBA00022723"/>
    </source>
</evidence>
<evidence type="ECO:0000256" key="9">
    <source>
        <dbReference type="ARBA" id="ARBA00023316"/>
    </source>
</evidence>
<dbReference type="Pfam" id="PF05951">
    <property type="entry name" value="Peptidase_M15_2"/>
    <property type="match status" value="1"/>
</dbReference>
<dbReference type="GO" id="GO:0008237">
    <property type="term" value="F:metallopeptidase activity"/>
    <property type="evidence" value="ECO:0007669"/>
    <property type="project" value="UniProtKB-KW"/>
</dbReference>
<comment type="cofactor">
    <cofactor evidence="1">
        <name>Zn(2+)</name>
        <dbReference type="ChEBI" id="CHEBI:29105"/>
    </cofactor>
</comment>
<keyword evidence="5 13" id="KW-0732">Signal</keyword>
<evidence type="ECO:0000256" key="6">
    <source>
        <dbReference type="ARBA" id="ARBA00022801"/>
    </source>
</evidence>
<sequence>MAGYVWPTWIAAAFCLFGAVFGAASAANAETRSLKLYFVHTGEKAEIVFKRNGRFDSSGLRKVNMFLRDWRRNEPTKIDPRLLDVVWEAYRQSGSRAYIHVVSAYRSPATNAMLRSRSRGVAKKSQHMLGKAMDWYLPDVKLKTLRNIGLRMQAGGVGYYPTSGSPFVHFDVGNVRHWPGISRAELASVFPNGKTLHVPSDGKPLPGYEQAMAAYKQRVTNGDLAIASLASGKSSTKKRSGGLLAAWFGGGADEEEDNGESEGPVNVTPKASVPTASDDDAPAIVAPKPAVRQPEITILPPELAAPANTRPQPAEEMQPAPQEVVETPETILAALPARKVPMPAFAPRPDANVGPAADATQVAALMEDQATALPVGDAQQTAMADGPVPIPAWRPDYKAAPENDDPAALLALASATPQPAAFAPLPSERPTPTPIMETAPVADAGAAIESLPERRPGTDGSISSDTQIRVASIPEPAQKSQRVAAKGAKPVAVPVADTAGVKTTAKSGRVTTASTTKPQSKPVVVAAAPQSARWALDENYVKNGKGKSSAPSFAQNIVRTAPMEVYTAGFQSSASATDPNRFTGKAVEFLSVAKFN</sequence>
<organism evidence="14 15">
    <name type="scientific">Mesorhizobium denitrificans</name>
    <dbReference type="NCBI Taxonomy" id="2294114"/>
    <lineage>
        <taxon>Bacteria</taxon>
        <taxon>Pseudomonadati</taxon>
        <taxon>Pseudomonadota</taxon>
        <taxon>Alphaproteobacteria</taxon>
        <taxon>Hyphomicrobiales</taxon>
        <taxon>Phyllobacteriaceae</taxon>
        <taxon>Mesorhizobium</taxon>
    </lineage>
</organism>
<dbReference type="EMBL" id="QURN01000007">
    <property type="protein sequence ID" value="RFC67611.1"/>
    <property type="molecule type" value="Genomic_DNA"/>
</dbReference>
<dbReference type="GO" id="GO:0006508">
    <property type="term" value="P:proteolysis"/>
    <property type="evidence" value="ECO:0007669"/>
    <property type="project" value="UniProtKB-KW"/>
</dbReference>
<dbReference type="InterPro" id="IPR010275">
    <property type="entry name" value="MepK"/>
</dbReference>
<evidence type="ECO:0000256" key="12">
    <source>
        <dbReference type="SAM" id="MobiDB-lite"/>
    </source>
</evidence>
<evidence type="ECO:0000256" key="3">
    <source>
        <dbReference type="ARBA" id="ARBA00022670"/>
    </source>
</evidence>
<dbReference type="AlphaFoldDB" id="A0A371XEE6"/>
<keyword evidence="8" id="KW-0482">Metalloprotease</keyword>
<evidence type="ECO:0000256" key="5">
    <source>
        <dbReference type="ARBA" id="ARBA00022729"/>
    </source>
</evidence>
<keyword evidence="6" id="KW-0378">Hydrolase</keyword>
<reference evidence="15" key="1">
    <citation type="submission" date="2018-08" db="EMBL/GenBank/DDBJ databases">
        <authorList>
            <person name="Im W.T."/>
        </authorList>
    </citation>
    <scope>NUCLEOTIDE SEQUENCE [LARGE SCALE GENOMIC DNA]</scope>
    <source>
        <strain evidence="15">LA-28</strain>
    </source>
</reference>
<dbReference type="CDD" id="cd14844">
    <property type="entry name" value="Zn-DD-carboxypeptidase_like"/>
    <property type="match status" value="1"/>
</dbReference>
<accession>A0A371XEE6</accession>
<keyword evidence="4" id="KW-0479">Metal-binding</keyword>
<dbReference type="GO" id="GO:0071555">
    <property type="term" value="P:cell wall organization"/>
    <property type="evidence" value="ECO:0007669"/>
    <property type="project" value="UniProtKB-KW"/>
</dbReference>
<comment type="pathway">
    <text evidence="2">Cell wall biogenesis; cell wall polysaccharide biosynthesis.</text>
</comment>
<dbReference type="GO" id="GO:0046872">
    <property type="term" value="F:metal ion binding"/>
    <property type="evidence" value="ECO:0007669"/>
    <property type="project" value="UniProtKB-KW"/>
</dbReference>
<comment type="similarity">
    <text evidence="10">Belongs to the peptidase M15 family.</text>
</comment>
<feature type="chain" id="PRO_5016753498" description="Murein endopeptidase K" evidence="13">
    <location>
        <begin position="27"/>
        <end position="596"/>
    </location>
</feature>
<keyword evidence="9" id="KW-0961">Cell wall biogenesis/degradation</keyword>
<keyword evidence="7" id="KW-0862">Zinc</keyword>
<proteinExistence type="inferred from homology"/>
<dbReference type="Gene3D" id="3.30.1380.10">
    <property type="match status" value="1"/>
</dbReference>
<feature type="signal peptide" evidence="13">
    <location>
        <begin position="1"/>
        <end position="26"/>
    </location>
</feature>
<comment type="caution">
    <text evidence="14">The sequence shown here is derived from an EMBL/GenBank/DDBJ whole genome shotgun (WGS) entry which is preliminary data.</text>
</comment>
<dbReference type="PANTHER" id="PTHR37425">
    <property type="match status" value="1"/>
</dbReference>
<evidence type="ECO:0000256" key="11">
    <source>
        <dbReference type="ARBA" id="ARBA00093666"/>
    </source>
</evidence>
<evidence type="ECO:0000313" key="15">
    <source>
        <dbReference type="Proteomes" id="UP000262379"/>
    </source>
</evidence>
<name>A0A371XEE6_9HYPH</name>
<evidence type="ECO:0000256" key="10">
    <source>
        <dbReference type="ARBA" id="ARBA00093448"/>
    </source>
</evidence>
<evidence type="ECO:0000256" key="13">
    <source>
        <dbReference type="SAM" id="SignalP"/>
    </source>
</evidence>
<evidence type="ECO:0000256" key="1">
    <source>
        <dbReference type="ARBA" id="ARBA00001947"/>
    </source>
</evidence>
<gene>
    <name evidence="14" type="ORF">DY251_10565</name>
</gene>
<dbReference type="InterPro" id="IPR009045">
    <property type="entry name" value="Zn_M74/Hedgehog-like"/>
</dbReference>
<evidence type="ECO:0000313" key="14">
    <source>
        <dbReference type="EMBL" id="RFC67611.1"/>
    </source>
</evidence>
<feature type="region of interest" description="Disordered" evidence="12">
    <location>
        <begin position="249"/>
        <end position="282"/>
    </location>
</feature>
<dbReference type="SUPFAM" id="SSF55166">
    <property type="entry name" value="Hedgehog/DD-peptidase"/>
    <property type="match status" value="1"/>
</dbReference>
<keyword evidence="3" id="KW-0645">Protease</keyword>
<dbReference type="Proteomes" id="UP000262379">
    <property type="component" value="Unassembled WGS sequence"/>
</dbReference>
<keyword evidence="15" id="KW-1185">Reference proteome</keyword>
<dbReference type="PANTHER" id="PTHR37425:SF1">
    <property type="entry name" value="OUTER MEMBRANE PROTEIN"/>
    <property type="match status" value="1"/>
</dbReference>
<evidence type="ECO:0000256" key="7">
    <source>
        <dbReference type="ARBA" id="ARBA00022833"/>
    </source>
</evidence>
<evidence type="ECO:0000256" key="8">
    <source>
        <dbReference type="ARBA" id="ARBA00023049"/>
    </source>
</evidence>
<protein>
    <recommendedName>
        <fullName evidence="11">Murein endopeptidase K</fullName>
    </recommendedName>
</protein>
<evidence type="ECO:0000256" key="2">
    <source>
        <dbReference type="ARBA" id="ARBA00004776"/>
    </source>
</evidence>